<dbReference type="InterPro" id="IPR013094">
    <property type="entry name" value="AB_hydrolase_3"/>
</dbReference>
<name>A0ABR1W003_9PEZI</name>
<reference evidence="3 4" key="1">
    <citation type="submission" date="2023-01" db="EMBL/GenBank/DDBJ databases">
        <title>Analysis of 21 Apiospora genomes using comparative genomics revels a genus with tremendous synthesis potential of carbohydrate active enzymes and secondary metabolites.</title>
        <authorList>
            <person name="Sorensen T."/>
        </authorList>
    </citation>
    <scope>NUCLEOTIDE SEQUENCE [LARGE SCALE GENOMIC DNA]</scope>
    <source>
        <strain evidence="3 4">CBS 83171</strain>
    </source>
</reference>
<organism evidence="3 4">
    <name type="scientific">Apiospora saccharicola</name>
    <dbReference type="NCBI Taxonomy" id="335842"/>
    <lineage>
        <taxon>Eukaryota</taxon>
        <taxon>Fungi</taxon>
        <taxon>Dikarya</taxon>
        <taxon>Ascomycota</taxon>
        <taxon>Pezizomycotina</taxon>
        <taxon>Sordariomycetes</taxon>
        <taxon>Xylariomycetidae</taxon>
        <taxon>Amphisphaeriales</taxon>
        <taxon>Apiosporaceae</taxon>
        <taxon>Apiospora</taxon>
    </lineage>
</organism>
<dbReference type="Proteomes" id="UP001446871">
    <property type="component" value="Unassembled WGS sequence"/>
</dbReference>
<evidence type="ECO:0000313" key="3">
    <source>
        <dbReference type="EMBL" id="KAK8076831.1"/>
    </source>
</evidence>
<evidence type="ECO:0000259" key="2">
    <source>
        <dbReference type="Pfam" id="PF07859"/>
    </source>
</evidence>
<accession>A0ABR1W003</accession>
<dbReference type="InterPro" id="IPR029058">
    <property type="entry name" value="AB_hydrolase_fold"/>
</dbReference>
<proteinExistence type="predicted"/>
<keyword evidence="4" id="KW-1185">Reference proteome</keyword>
<dbReference type="EMBL" id="JAQQWM010000002">
    <property type="protein sequence ID" value="KAK8076831.1"/>
    <property type="molecule type" value="Genomic_DNA"/>
</dbReference>
<comment type="caution">
    <text evidence="3">The sequence shown here is derived from an EMBL/GenBank/DDBJ whole genome shotgun (WGS) entry which is preliminary data.</text>
</comment>
<dbReference type="Pfam" id="PF07859">
    <property type="entry name" value="Abhydrolase_3"/>
    <property type="match status" value="1"/>
</dbReference>
<evidence type="ECO:0000256" key="1">
    <source>
        <dbReference type="ARBA" id="ARBA00022801"/>
    </source>
</evidence>
<gene>
    <name evidence="3" type="ORF">PG996_003001</name>
</gene>
<dbReference type="SUPFAM" id="SSF53474">
    <property type="entry name" value="alpha/beta-Hydrolases"/>
    <property type="match status" value="1"/>
</dbReference>
<feature type="domain" description="Alpha/beta hydrolase fold-3" evidence="2">
    <location>
        <begin position="10"/>
        <end position="200"/>
    </location>
</feature>
<keyword evidence="1" id="KW-0378">Hydrolase</keyword>
<dbReference type="PANTHER" id="PTHR48081:SF8">
    <property type="entry name" value="ALPHA_BETA HYDROLASE FOLD-3 DOMAIN-CONTAINING PROTEIN-RELATED"/>
    <property type="match status" value="1"/>
</dbReference>
<evidence type="ECO:0000313" key="4">
    <source>
        <dbReference type="Proteomes" id="UP001446871"/>
    </source>
</evidence>
<dbReference type="Gene3D" id="3.40.50.1820">
    <property type="entry name" value="alpha/beta hydrolase"/>
    <property type="match status" value="1"/>
</dbReference>
<dbReference type="InterPro" id="IPR050300">
    <property type="entry name" value="GDXG_lipolytic_enzyme"/>
</dbReference>
<protein>
    <recommendedName>
        <fullName evidence="2">Alpha/beta hydrolase fold-3 domain-containing protein</fullName>
    </recommendedName>
</protein>
<sequence length="223" mass="24485">MSAWIQLLAATQVFATDYRLAPEHPYPAAFEDMYASLLWVRARAGEFNLDPARIVLFGASAGGNLMVAVALRARDEKLEPPIAGQVLRYPMLDDRARLADGQDWMFPYLMWTPSANAVAWEAYLKNLPSTENGDGKHEAAVVPDMAAPGRTQDVRGLPPTQIGIGSLDLFCDDAFAFSERLTTQGVRAHAFVVEGMPHGIDMEPSTSIGHGMWDDEAAFVQQF</sequence>
<dbReference type="PANTHER" id="PTHR48081">
    <property type="entry name" value="AB HYDROLASE SUPERFAMILY PROTEIN C4A8.06C"/>
    <property type="match status" value="1"/>
</dbReference>